<evidence type="ECO:0000313" key="1">
    <source>
        <dbReference type="EMBL" id="GBP47295.1"/>
    </source>
</evidence>
<reference evidence="1 2" key="1">
    <citation type="journal article" date="2019" name="Commun. Biol.">
        <title>The bagworm genome reveals a unique fibroin gene that provides high tensile strength.</title>
        <authorList>
            <person name="Kono N."/>
            <person name="Nakamura H."/>
            <person name="Ohtoshi R."/>
            <person name="Tomita M."/>
            <person name="Numata K."/>
            <person name="Arakawa K."/>
        </authorList>
    </citation>
    <scope>NUCLEOTIDE SEQUENCE [LARGE SCALE GENOMIC DNA]</scope>
</reference>
<dbReference type="EMBL" id="BGZK01000499">
    <property type="protein sequence ID" value="GBP47295.1"/>
    <property type="molecule type" value="Genomic_DNA"/>
</dbReference>
<protein>
    <recommendedName>
        <fullName evidence="3">Helitron helicase-like domain-containing protein</fullName>
    </recommendedName>
</protein>
<evidence type="ECO:0008006" key="3">
    <source>
        <dbReference type="Google" id="ProtNLM"/>
    </source>
</evidence>
<dbReference type="STRING" id="151549.A0A4C1WAX9"/>
<proteinExistence type="predicted"/>
<sequence length="171" mass="20169">MTFSRALRSPQWTYNKRSACATQDYDKRYIVLRRHHKKMQRIADTHRLYDALQYSLMFVRGEDGYNFAVYQVEPNTETKIRAEQIDDVIRAELPDQEVHLELFDVVKTHIVHGPSGSYNPQSPCMRNGFCSKRFRKSFTSETVTDIREFNQIPQSTKCHRIVPHCMHLSTQ</sequence>
<dbReference type="AlphaFoldDB" id="A0A4C1WAX9"/>
<gene>
    <name evidence="1" type="ORF">EVAR_38059_1</name>
</gene>
<comment type="caution">
    <text evidence="1">The sequence shown here is derived from an EMBL/GenBank/DDBJ whole genome shotgun (WGS) entry which is preliminary data.</text>
</comment>
<dbReference type="Proteomes" id="UP000299102">
    <property type="component" value="Unassembled WGS sequence"/>
</dbReference>
<organism evidence="1 2">
    <name type="scientific">Eumeta variegata</name>
    <name type="common">Bagworm moth</name>
    <name type="synonym">Eumeta japonica</name>
    <dbReference type="NCBI Taxonomy" id="151549"/>
    <lineage>
        <taxon>Eukaryota</taxon>
        <taxon>Metazoa</taxon>
        <taxon>Ecdysozoa</taxon>
        <taxon>Arthropoda</taxon>
        <taxon>Hexapoda</taxon>
        <taxon>Insecta</taxon>
        <taxon>Pterygota</taxon>
        <taxon>Neoptera</taxon>
        <taxon>Endopterygota</taxon>
        <taxon>Lepidoptera</taxon>
        <taxon>Glossata</taxon>
        <taxon>Ditrysia</taxon>
        <taxon>Tineoidea</taxon>
        <taxon>Psychidae</taxon>
        <taxon>Oiketicinae</taxon>
        <taxon>Eumeta</taxon>
    </lineage>
</organism>
<keyword evidence="2" id="KW-1185">Reference proteome</keyword>
<evidence type="ECO:0000313" key="2">
    <source>
        <dbReference type="Proteomes" id="UP000299102"/>
    </source>
</evidence>
<accession>A0A4C1WAX9</accession>
<dbReference type="OrthoDB" id="1728974at2759"/>
<name>A0A4C1WAX9_EUMVA</name>